<dbReference type="GeneID" id="66854616"/>
<accession>A0ABY3Z8H9</accession>
<proteinExistence type="predicted"/>
<name>A0ABY3Z8H9_STRRM</name>
<evidence type="ECO:0000313" key="3">
    <source>
        <dbReference type="Proteomes" id="UP000829494"/>
    </source>
</evidence>
<gene>
    <name evidence="2" type="ORF">SRIMR7_29290</name>
</gene>
<reference evidence="2 3" key="1">
    <citation type="submission" date="2022-03" db="EMBL/GenBank/DDBJ databases">
        <title>Complete genome of Streptomyces rimosus ssp. rimosus R7 (=ATCC 10970).</title>
        <authorList>
            <person name="Beganovic S."/>
            <person name="Ruckert C."/>
            <person name="Busche T."/>
            <person name="Kalinowski J."/>
            <person name="Wittmann C."/>
        </authorList>
    </citation>
    <scope>NUCLEOTIDE SEQUENCE [LARGE SCALE GENOMIC DNA]</scope>
    <source>
        <strain evidence="2 3">R7</strain>
    </source>
</reference>
<feature type="region of interest" description="Disordered" evidence="1">
    <location>
        <begin position="1"/>
        <end position="31"/>
    </location>
</feature>
<evidence type="ECO:0000256" key="1">
    <source>
        <dbReference type="SAM" id="MobiDB-lite"/>
    </source>
</evidence>
<protein>
    <submittedName>
        <fullName evidence="2">Uncharacterized protein</fullName>
    </submittedName>
</protein>
<dbReference type="RefSeq" id="WP_003981186.1">
    <property type="nucleotide sequence ID" value="NZ_CP043497.1"/>
</dbReference>
<dbReference type="EMBL" id="CP094298">
    <property type="protein sequence ID" value="UNZ06250.1"/>
    <property type="molecule type" value="Genomic_DNA"/>
</dbReference>
<dbReference type="Proteomes" id="UP000829494">
    <property type="component" value="Chromosome"/>
</dbReference>
<sequence length="69" mass="7318">MSALERLLTEELPTGTFGDARPPKPRPVVRPARPWLPAEQAAHYAALAAAIGEPHLTLLPAPDDRSAAA</sequence>
<evidence type="ECO:0000313" key="2">
    <source>
        <dbReference type="EMBL" id="UNZ06250.1"/>
    </source>
</evidence>
<organism evidence="2 3">
    <name type="scientific">Streptomyces rimosus subsp. rimosus</name>
    <dbReference type="NCBI Taxonomy" id="132474"/>
    <lineage>
        <taxon>Bacteria</taxon>
        <taxon>Bacillati</taxon>
        <taxon>Actinomycetota</taxon>
        <taxon>Actinomycetes</taxon>
        <taxon>Kitasatosporales</taxon>
        <taxon>Streptomycetaceae</taxon>
        <taxon>Streptomyces</taxon>
    </lineage>
</organism>
<keyword evidence="3" id="KW-1185">Reference proteome</keyword>